<keyword evidence="1" id="KW-0812">Transmembrane</keyword>
<dbReference type="AlphaFoldDB" id="A0A212JYL0"/>
<reference evidence="2" key="1">
    <citation type="submission" date="2016-04" db="EMBL/GenBank/DDBJ databases">
        <authorList>
            <person name="Evans L.H."/>
            <person name="Alamgir A."/>
            <person name="Owens N."/>
            <person name="Weber N.D."/>
            <person name="Virtaneva K."/>
            <person name="Barbian K."/>
            <person name="Babar A."/>
            <person name="Rosenke K."/>
        </authorList>
    </citation>
    <scope>NUCLEOTIDE SEQUENCE</scope>
    <source>
        <strain evidence="2">86</strain>
    </source>
</reference>
<feature type="transmembrane region" description="Helical" evidence="1">
    <location>
        <begin position="142"/>
        <end position="167"/>
    </location>
</feature>
<evidence type="ECO:0008006" key="3">
    <source>
        <dbReference type="Google" id="ProtNLM"/>
    </source>
</evidence>
<feature type="transmembrane region" description="Helical" evidence="1">
    <location>
        <begin position="38"/>
        <end position="69"/>
    </location>
</feature>
<protein>
    <recommendedName>
        <fullName evidence="3">Biotin transporter</fullName>
    </recommendedName>
</protein>
<accession>A0A212JYL0</accession>
<name>A0A212JYL0_9FIRM</name>
<evidence type="ECO:0000313" key="2">
    <source>
        <dbReference type="EMBL" id="SBW04493.1"/>
    </source>
</evidence>
<feature type="transmembrane region" description="Helical" evidence="1">
    <location>
        <begin position="81"/>
        <end position="98"/>
    </location>
</feature>
<evidence type="ECO:0000256" key="1">
    <source>
        <dbReference type="SAM" id="Phobius"/>
    </source>
</evidence>
<keyword evidence="1" id="KW-1133">Transmembrane helix</keyword>
<dbReference type="EMBL" id="FLUN01000001">
    <property type="protein sequence ID" value="SBW04493.1"/>
    <property type="molecule type" value="Genomic_DNA"/>
</dbReference>
<organism evidence="2">
    <name type="scientific">uncultured Eubacteriales bacterium</name>
    <dbReference type="NCBI Taxonomy" id="172733"/>
    <lineage>
        <taxon>Bacteria</taxon>
        <taxon>Bacillati</taxon>
        <taxon>Bacillota</taxon>
        <taxon>Clostridia</taxon>
        <taxon>Eubacteriales</taxon>
        <taxon>environmental samples</taxon>
    </lineage>
</organism>
<feature type="transmembrane region" description="Helical" evidence="1">
    <location>
        <begin position="110"/>
        <end position="130"/>
    </location>
</feature>
<proteinExistence type="predicted"/>
<gene>
    <name evidence="2" type="ORF">KL86CLO1_11912</name>
</gene>
<feature type="transmembrane region" description="Helical" evidence="1">
    <location>
        <begin position="12"/>
        <end position="31"/>
    </location>
</feature>
<keyword evidence="1" id="KW-0472">Membrane</keyword>
<sequence length="177" mass="19044">MDKGRYSAGAGRVALVGVLTALSIISLYLAALTPTGQLGVVAVAGLMPAAAVVSASLSAGAFCYVATGILGLLLSPDKGSAVLYLVFFGLYPLAKCLIERLRKLPLEWLCKLAFFNLALTACWLFLRPVLLSGLPAVFDELWVLYLIGNVVFVVYDFGFSQLIALYATRIDKNLRRH</sequence>